<dbReference type="Proteomes" id="UP000521943">
    <property type="component" value="Unassembled WGS sequence"/>
</dbReference>
<reference evidence="1 2" key="1">
    <citation type="submission" date="2020-07" db="EMBL/GenBank/DDBJ databases">
        <title>Comparative genomics of pyrophilous fungi reveals a link between fire events and developmental genes.</title>
        <authorList>
            <consortium name="DOE Joint Genome Institute"/>
            <person name="Steindorff A.S."/>
            <person name="Carver A."/>
            <person name="Calhoun S."/>
            <person name="Stillman K."/>
            <person name="Liu H."/>
            <person name="Lipzen A."/>
            <person name="Pangilinan J."/>
            <person name="Labutti K."/>
            <person name="Bruns T.D."/>
            <person name="Grigoriev I.V."/>
        </authorList>
    </citation>
    <scope>NUCLEOTIDE SEQUENCE [LARGE SCALE GENOMIC DNA]</scope>
    <source>
        <strain evidence="1 2">CBS 144469</strain>
    </source>
</reference>
<gene>
    <name evidence="1" type="ORF">DFP72DRAFT_1045030</name>
</gene>
<proteinExistence type="predicted"/>
<name>A0A8H6M9G9_9AGAR</name>
<dbReference type="EMBL" id="JACGCI010000027">
    <property type="protein sequence ID" value="KAF6756047.1"/>
    <property type="molecule type" value="Genomic_DNA"/>
</dbReference>
<evidence type="ECO:0000313" key="1">
    <source>
        <dbReference type="EMBL" id="KAF6756047.1"/>
    </source>
</evidence>
<accession>A0A8H6M9G9</accession>
<evidence type="ECO:0000313" key="2">
    <source>
        <dbReference type="Proteomes" id="UP000521943"/>
    </source>
</evidence>
<organism evidence="1 2">
    <name type="scientific">Ephemerocybe angulata</name>
    <dbReference type="NCBI Taxonomy" id="980116"/>
    <lineage>
        <taxon>Eukaryota</taxon>
        <taxon>Fungi</taxon>
        <taxon>Dikarya</taxon>
        <taxon>Basidiomycota</taxon>
        <taxon>Agaricomycotina</taxon>
        <taxon>Agaricomycetes</taxon>
        <taxon>Agaricomycetidae</taxon>
        <taxon>Agaricales</taxon>
        <taxon>Agaricineae</taxon>
        <taxon>Psathyrellaceae</taxon>
        <taxon>Ephemerocybe</taxon>
    </lineage>
</organism>
<sequence>MNSALLKRVHTASPEPPLNNSLFKASIIGATRAVAHHWNKTLSAGVVFKVGIPTSSIASHRVDAMLGLIVSMWDCRNEQYPYKLPVSLALYQNLALARGFELSAGGYIGLGILAVIHTSESWTENMLNSYHHGVLTSNASALVHWYSPSVIPLNKNTLVPSLHQVATSIVVSELIAIRRTANFPNSIHIPLITQIQEHTMSKTNRWGSGKEGRLRRRVVLAAEASDTNIYKQRQYLGASKDPALHSPPLTWHTVHKIKEAGRTEKPMGEGSGQWLV</sequence>
<keyword evidence="2" id="KW-1185">Reference proteome</keyword>
<protein>
    <submittedName>
        <fullName evidence="1">Uncharacterized protein</fullName>
    </submittedName>
</protein>
<comment type="caution">
    <text evidence="1">The sequence shown here is derived from an EMBL/GenBank/DDBJ whole genome shotgun (WGS) entry which is preliminary data.</text>
</comment>
<dbReference type="AlphaFoldDB" id="A0A8H6M9G9"/>